<dbReference type="PANTHER" id="PTHR12681:SF0">
    <property type="entry name" value="ZINC FINGER CCCH DOMAIN-CONTAINING PROTEIN 15"/>
    <property type="match status" value="1"/>
</dbReference>
<dbReference type="Gene3D" id="6.20.400.10">
    <property type="match status" value="1"/>
</dbReference>
<gene>
    <name evidence="6" type="ORF">CTAYLR_009198</name>
</gene>
<feature type="region of interest" description="Disordered" evidence="4">
    <location>
        <begin position="1"/>
        <end position="32"/>
    </location>
</feature>
<feature type="region of interest" description="Disordered" evidence="4">
    <location>
        <begin position="95"/>
        <end position="177"/>
    </location>
</feature>
<evidence type="ECO:0000313" key="7">
    <source>
        <dbReference type="Proteomes" id="UP001230188"/>
    </source>
</evidence>
<feature type="compositionally biased region" description="Low complexity" evidence="4">
    <location>
        <begin position="243"/>
        <end position="254"/>
    </location>
</feature>
<dbReference type="GO" id="GO:0008270">
    <property type="term" value="F:zinc ion binding"/>
    <property type="evidence" value="ECO:0007669"/>
    <property type="project" value="UniProtKB-KW"/>
</dbReference>
<evidence type="ECO:0000313" key="6">
    <source>
        <dbReference type="EMBL" id="KAJ8611735.1"/>
    </source>
</evidence>
<feature type="region of interest" description="Disordered" evidence="4">
    <location>
        <begin position="222"/>
        <end position="271"/>
    </location>
</feature>
<keyword evidence="2" id="KW-0863">Zinc-finger</keyword>
<evidence type="ECO:0000259" key="5">
    <source>
        <dbReference type="Pfam" id="PF16543"/>
    </source>
</evidence>
<feature type="domain" description="ZC3H15/TMA46 family C-terminal" evidence="5">
    <location>
        <begin position="144"/>
        <end position="231"/>
    </location>
</feature>
<dbReference type="AlphaFoldDB" id="A0AAD7XQS9"/>
<feature type="compositionally biased region" description="Basic and acidic residues" evidence="4">
    <location>
        <begin position="121"/>
        <end position="160"/>
    </location>
</feature>
<sequence>MPPNKGGAKQKAQARRAQEKAKDKVAEDKTFGLKNKNKSKVVQKYVANVQKNLKGADPAKEKAREEKKQLKIMRIQQEQELKALFSEALSINVKKSDLRKKKSESAQATAPTTTSSSASKPSDHYDDAWAEAELEKADVQETLLEHRIEAQREAMRKEGKVGTPVTPETFAEWKKRKAERLRREKEAALKAEQLKKKGGKGLSVLSGKDLFALDASLFVDDDDAQIQDDYERRDDPPPPETPLPVGDESLYLDGGDAELDDLDDLDDDDPS</sequence>
<feature type="compositionally biased region" description="Basic and acidic residues" evidence="4">
    <location>
        <begin position="16"/>
        <end position="31"/>
    </location>
</feature>
<accession>A0AAD7XQS9</accession>
<keyword evidence="7" id="KW-1185">Reference proteome</keyword>
<feature type="compositionally biased region" description="Acidic residues" evidence="4">
    <location>
        <begin position="255"/>
        <end position="271"/>
    </location>
</feature>
<keyword evidence="3" id="KW-0862">Zinc</keyword>
<feature type="compositionally biased region" description="Low complexity" evidence="4">
    <location>
        <begin position="1"/>
        <end position="11"/>
    </location>
</feature>
<dbReference type="InterPro" id="IPR032378">
    <property type="entry name" value="ZC3H15/TMA46_C"/>
</dbReference>
<evidence type="ECO:0000256" key="2">
    <source>
        <dbReference type="ARBA" id="ARBA00022771"/>
    </source>
</evidence>
<dbReference type="GO" id="GO:0003729">
    <property type="term" value="F:mRNA binding"/>
    <property type="evidence" value="ECO:0007669"/>
    <property type="project" value="TreeGrafter"/>
</dbReference>
<evidence type="ECO:0000256" key="4">
    <source>
        <dbReference type="SAM" id="MobiDB-lite"/>
    </source>
</evidence>
<organism evidence="6 7">
    <name type="scientific">Chrysophaeum taylorii</name>
    <dbReference type="NCBI Taxonomy" id="2483200"/>
    <lineage>
        <taxon>Eukaryota</taxon>
        <taxon>Sar</taxon>
        <taxon>Stramenopiles</taxon>
        <taxon>Ochrophyta</taxon>
        <taxon>Pelagophyceae</taxon>
        <taxon>Pelagomonadales</taxon>
        <taxon>Pelagomonadaceae</taxon>
        <taxon>Chrysophaeum</taxon>
    </lineage>
</organism>
<dbReference type="GO" id="GO:0002181">
    <property type="term" value="P:cytoplasmic translation"/>
    <property type="evidence" value="ECO:0007669"/>
    <property type="project" value="TreeGrafter"/>
</dbReference>
<dbReference type="GO" id="GO:0005829">
    <property type="term" value="C:cytosol"/>
    <property type="evidence" value="ECO:0007669"/>
    <property type="project" value="TreeGrafter"/>
</dbReference>
<dbReference type="PANTHER" id="PTHR12681">
    <property type="entry name" value="ZINC FINGER-CONTAINING PROTEIN P48ZNF"/>
    <property type="match status" value="1"/>
</dbReference>
<dbReference type="Pfam" id="PF16543">
    <property type="entry name" value="DFRP_C"/>
    <property type="match status" value="1"/>
</dbReference>
<dbReference type="EMBL" id="JAQMWT010000065">
    <property type="protein sequence ID" value="KAJ8611735.1"/>
    <property type="molecule type" value="Genomic_DNA"/>
</dbReference>
<comment type="caution">
    <text evidence="6">The sequence shown here is derived from an EMBL/GenBank/DDBJ whole genome shotgun (WGS) entry which is preliminary data.</text>
</comment>
<protein>
    <recommendedName>
        <fullName evidence="5">ZC3H15/TMA46 family C-terminal domain-containing protein</fullName>
    </recommendedName>
</protein>
<proteinExistence type="predicted"/>
<keyword evidence="1" id="KW-0479">Metal-binding</keyword>
<name>A0AAD7XQS9_9STRA</name>
<dbReference type="Proteomes" id="UP001230188">
    <property type="component" value="Unassembled WGS sequence"/>
</dbReference>
<feature type="compositionally biased region" description="Low complexity" evidence="4">
    <location>
        <begin position="105"/>
        <end position="120"/>
    </location>
</feature>
<evidence type="ECO:0000256" key="3">
    <source>
        <dbReference type="ARBA" id="ARBA00022833"/>
    </source>
</evidence>
<reference evidence="6" key="1">
    <citation type="submission" date="2023-01" db="EMBL/GenBank/DDBJ databases">
        <title>Metagenome sequencing of chrysophaentin producing Chrysophaeum taylorii.</title>
        <authorList>
            <person name="Davison J."/>
            <person name="Bewley C."/>
        </authorList>
    </citation>
    <scope>NUCLEOTIDE SEQUENCE</scope>
    <source>
        <strain evidence="6">NIES-1699</strain>
    </source>
</reference>
<evidence type="ECO:0000256" key="1">
    <source>
        <dbReference type="ARBA" id="ARBA00022723"/>
    </source>
</evidence>